<name>A0A1I0M9T9_9BACT</name>
<comment type="subcellular location">
    <subcellularLocation>
        <location evidence="1">Membrane</location>
        <topology evidence="1">Multi-pass membrane protein</topology>
    </subcellularLocation>
</comment>
<dbReference type="SUPFAM" id="SSF81324">
    <property type="entry name" value="Voltage-gated potassium channels"/>
    <property type="match status" value="1"/>
</dbReference>
<evidence type="ECO:0000256" key="7">
    <source>
        <dbReference type="ARBA" id="ARBA00023303"/>
    </source>
</evidence>
<dbReference type="STRING" id="1267423.SAMN05216290_0156"/>
<feature type="transmembrane region" description="Helical" evidence="8">
    <location>
        <begin position="70"/>
        <end position="91"/>
    </location>
</feature>
<keyword evidence="11" id="KW-1185">Reference proteome</keyword>
<dbReference type="AlphaFoldDB" id="A0A1I0M9T9"/>
<dbReference type="GO" id="GO:0005886">
    <property type="term" value="C:plasma membrane"/>
    <property type="evidence" value="ECO:0007669"/>
    <property type="project" value="TreeGrafter"/>
</dbReference>
<feature type="transmembrane region" description="Helical" evidence="8">
    <location>
        <begin position="20"/>
        <end position="37"/>
    </location>
</feature>
<evidence type="ECO:0000259" key="9">
    <source>
        <dbReference type="Pfam" id="PF07885"/>
    </source>
</evidence>
<dbReference type="InterPro" id="IPR013099">
    <property type="entry name" value="K_chnl_dom"/>
</dbReference>
<sequence length="113" mass="13057">MFFFKTLLSFLKDRAYRNLLAGSTLVLLVGMVVYHYIEGWTWLDSLYFCMITLTTIGYGDFSPQTDIGKAFTIFYIIIGLGLILSFINTVYNHFKKERQKAPSIFPFGKNKSE</sequence>
<dbReference type="GO" id="GO:0030322">
    <property type="term" value="P:stabilization of membrane potential"/>
    <property type="evidence" value="ECO:0007669"/>
    <property type="project" value="TreeGrafter"/>
</dbReference>
<dbReference type="EMBL" id="FOIR01000001">
    <property type="protein sequence ID" value="SEV84486.1"/>
    <property type="molecule type" value="Genomic_DNA"/>
</dbReference>
<gene>
    <name evidence="10" type="ORF">SAMN05216290_0156</name>
</gene>
<organism evidence="10 11">
    <name type="scientific">Roseivirga pacifica</name>
    <dbReference type="NCBI Taxonomy" id="1267423"/>
    <lineage>
        <taxon>Bacteria</taxon>
        <taxon>Pseudomonadati</taxon>
        <taxon>Bacteroidota</taxon>
        <taxon>Cytophagia</taxon>
        <taxon>Cytophagales</taxon>
        <taxon>Roseivirgaceae</taxon>
        <taxon>Roseivirga</taxon>
    </lineage>
</organism>
<dbReference type="PANTHER" id="PTHR11003:SF291">
    <property type="entry name" value="IP11374P"/>
    <property type="match status" value="1"/>
</dbReference>
<dbReference type="Pfam" id="PF07885">
    <property type="entry name" value="Ion_trans_2"/>
    <property type="match status" value="1"/>
</dbReference>
<evidence type="ECO:0000256" key="8">
    <source>
        <dbReference type="SAM" id="Phobius"/>
    </source>
</evidence>
<evidence type="ECO:0000256" key="6">
    <source>
        <dbReference type="ARBA" id="ARBA00023136"/>
    </source>
</evidence>
<keyword evidence="7" id="KW-0407">Ion channel</keyword>
<keyword evidence="5" id="KW-0406">Ion transport</keyword>
<dbReference type="GeneID" id="99984920"/>
<accession>A0A1I0M9T9</accession>
<keyword evidence="6 8" id="KW-0472">Membrane</keyword>
<dbReference type="GO" id="GO:0022841">
    <property type="term" value="F:potassium ion leak channel activity"/>
    <property type="evidence" value="ECO:0007669"/>
    <property type="project" value="TreeGrafter"/>
</dbReference>
<evidence type="ECO:0000256" key="3">
    <source>
        <dbReference type="ARBA" id="ARBA00022692"/>
    </source>
</evidence>
<proteinExistence type="predicted"/>
<evidence type="ECO:0000256" key="1">
    <source>
        <dbReference type="ARBA" id="ARBA00004141"/>
    </source>
</evidence>
<evidence type="ECO:0000313" key="11">
    <source>
        <dbReference type="Proteomes" id="UP000199437"/>
    </source>
</evidence>
<keyword evidence="2" id="KW-0813">Transport</keyword>
<evidence type="ECO:0000256" key="5">
    <source>
        <dbReference type="ARBA" id="ARBA00023065"/>
    </source>
</evidence>
<evidence type="ECO:0000313" key="10">
    <source>
        <dbReference type="EMBL" id="SEV84486.1"/>
    </source>
</evidence>
<protein>
    <submittedName>
        <fullName evidence="10">Ion channel</fullName>
    </submittedName>
</protein>
<dbReference type="GO" id="GO:0015271">
    <property type="term" value="F:outward rectifier potassium channel activity"/>
    <property type="evidence" value="ECO:0007669"/>
    <property type="project" value="TreeGrafter"/>
</dbReference>
<dbReference type="PANTHER" id="PTHR11003">
    <property type="entry name" value="POTASSIUM CHANNEL, SUBFAMILY K"/>
    <property type="match status" value="1"/>
</dbReference>
<evidence type="ECO:0000256" key="2">
    <source>
        <dbReference type="ARBA" id="ARBA00022448"/>
    </source>
</evidence>
<dbReference type="Proteomes" id="UP000199437">
    <property type="component" value="Unassembled WGS sequence"/>
</dbReference>
<evidence type="ECO:0000256" key="4">
    <source>
        <dbReference type="ARBA" id="ARBA00022989"/>
    </source>
</evidence>
<feature type="domain" description="Potassium channel" evidence="9">
    <location>
        <begin position="24"/>
        <end position="92"/>
    </location>
</feature>
<dbReference type="Gene3D" id="1.10.287.70">
    <property type="match status" value="1"/>
</dbReference>
<dbReference type="OrthoDB" id="9799090at2"/>
<dbReference type="RefSeq" id="WP_090256485.1">
    <property type="nucleotide sequence ID" value="NZ_FOIR01000001.1"/>
</dbReference>
<keyword evidence="3 8" id="KW-0812">Transmembrane</keyword>
<reference evidence="11" key="1">
    <citation type="submission" date="2016-10" db="EMBL/GenBank/DDBJ databases">
        <authorList>
            <person name="Varghese N."/>
            <person name="Submissions S."/>
        </authorList>
    </citation>
    <scope>NUCLEOTIDE SEQUENCE [LARGE SCALE GENOMIC DNA]</scope>
    <source>
        <strain evidence="11">CGMCC 1.12402</strain>
    </source>
</reference>
<keyword evidence="4 8" id="KW-1133">Transmembrane helix</keyword>
<dbReference type="InterPro" id="IPR003280">
    <property type="entry name" value="2pore_dom_K_chnl"/>
</dbReference>